<dbReference type="Gene3D" id="3.10.310.70">
    <property type="match status" value="1"/>
</dbReference>
<proteinExistence type="predicted"/>
<evidence type="ECO:0000313" key="3">
    <source>
        <dbReference type="Proteomes" id="UP000616724"/>
    </source>
</evidence>
<reference evidence="2 3" key="1">
    <citation type="submission" date="2021-01" db="EMBL/GenBank/DDBJ databases">
        <title>Whole genome shotgun sequence of Planobispora longispora NBRC 13918.</title>
        <authorList>
            <person name="Komaki H."/>
            <person name="Tamura T."/>
        </authorList>
    </citation>
    <scope>NUCLEOTIDE SEQUENCE [LARGE SCALE GENOMIC DNA]</scope>
    <source>
        <strain evidence="2 3">NBRC 13918</strain>
    </source>
</reference>
<dbReference type="InterPro" id="IPR032466">
    <property type="entry name" value="Metal_Hydrolase"/>
</dbReference>
<feature type="domain" description="Amidohydrolase 3" evidence="1">
    <location>
        <begin position="35"/>
        <end position="165"/>
    </location>
</feature>
<dbReference type="EMBL" id="BOOH01000001">
    <property type="protein sequence ID" value="GIH73577.1"/>
    <property type="molecule type" value="Genomic_DNA"/>
</dbReference>
<evidence type="ECO:0000313" key="2">
    <source>
        <dbReference type="EMBL" id="GIH73577.1"/>
    </source>
</evidence>
<dbReference type="SUPFAM" id="SSF51338">
    <property type="entry name" value="Composite domain of metallo-dependent hydrolases"/>
    <property type="match status" value="1"/>
</dbReference>
<protein>
    <submittedName>
        <fullName evidence="2">Amidohydrolase</fullName>
    </submittedName>
</protein>
<evidence type="ECO:0000259" key="1">
    <source>
        <dbReference type="Pfam" id="PF07969"/>
    </source>
</evidence>
<organism evidence="2 3">
    <name type="scientific">Planobispora longispora</name>
    <dbReference type="NCBI Taxonomy" id="28887"/>
    <lineage>
        <taxon>Bacteria</taxon>
        <taxon>Bacillati</taxon>
        <taxon>Actinomycetota</taxon>
        <taxon>Actinomycetes</taxon>
        <taxon>Streptosporangiales</taxon>
        <taxon>Streptosporangiaceae</taxon>
        <taxon>Planobispora</taxon>
    </lineage>
</organism>
<dbReference type="Pfam" id="PF07969">
    <property type="entry name" value="Amidohydro_3"/>
    <property type="match status" value="2"/>
</dbReference>
<name>A0A8J3W297_9ACTN</name>
<dbReference type="SUPFAM" id="SSF51556">
    <property type="entry name" value="Metallo-dependent hydrolases"/>
    <property type="match status" value="1"/>
</dbReference>
<sequence>MLIRDVEVRGRRTDVRLAAGRVGEIGSLSPRLREEVLDGGGGVLLPGLTDHHVHLHAWAAAMSSVTCGPPAVRNEQDLREVLARAVPDAAGWIRGVGCTWSLDAGALDQLHPHRPVRLQHRGGSLWMLNTVAIKLLGLDHQDDPSIEKAADGSPTGRLWRGDHLLGRLRRPPDLSPVAAMLARWGITAVTDATPGLDEVSVLQRVLLLGSSRGSAPRKIVIRDDALPSLGDLIADIAAAHANRRPVAMHCLTTEALLLALAALDEAGSLDGDRLEHAAVVPAWGIERIHAHGLRVVTQPGFLADRGEEMARDTAPGDLYRYGSLLKAGVMTVPSSDAPYGPADPWQVMAAARDRVIGRRERVSVRVALDGYLTPGHLPRSGPAEVRPGAAGDLVLLEDSLRDLLEEPDAGRVRNTIIGGRIVY</sequence>
<keyword evidence="3" id="KW-1185">Reference proteome</keyword>
<gene>
    <name evidence="2" type="ORF">Plo01_00060</name>
</gene>
<dbReference type="AlphaFoldDB" id="A0A8J3W297"/>
<feature type="domain" description="Amidohydrolase 3" evidence="1">
    <location>
        <begin position="236"/>
        <end position="423"/>
    </location>
</feature>
<dbReference type="PANTHER" id="PTHR22642:SF2">
    <property type="entry name" value="PROTEIN LONG AFTER FAR-RED 3"/>
    <property type="match status" value="1"/>
</dbReference>
<dbReference type="RefSeq" id="WP_203888338.1">
    <property type="nucleotide sequence ID" value="NZ_BOOH01000001.1"/>
</dbReference>
<dbReference type="GO" id="GO:0016810">
    <property type="term" value="F:hydrolase activity, acting on carbon-nitrogen (but not peptide) bonds"/>
    <property type="evidence" value="ECO:0007669"/>
    <property type="project" value="InterPro"/>
</dbReference>
<dbReference type="Gene3D" id="2.30.40.10">
    <property type="entry name" value="Urease, subunit C, domain 1"/>
    <property type="match status" value="1"/>
</dbReference>
<dbReference type="InterPro" id="IPR011059">
    <property type="entry name" value="Metal-dep_hydrolase_composite"/>
</dbReference>
<dbReference type="Gene3D" id="3.20.20.140">
    <property type="entry name" value="Metal-dependent hydrolases"/>
    <property type="match status" value="2"/>
</dbReference>
<dbReference type="InterPro" id="IPR013108">
    <property type="entry name" value="Amidohydro_3"/>
</dbReference>
<accession>A0A8J3W297</accession>
<dbReference type="PANTHER" id="PTHR22642">
    <property type="entry name" value="IMIDAZOLONEPROPIONASE"/>
    <property type="match status" value="1"/>
</dbReference>
<comment type="caution">
    <text evidence="2">The sequence shown here is derived from an EMBL/GenBank/DDBJ whole genome shotgun (WGS) entry which is preliminary data.</text>
</comment>
<dbReference type="Proteomes" id="UP000616724">
    <property type="component" value="Unassembled WGS sequence"/>
</dbReference>